<evidence type="ECO:0000256" key="18">
    <source>
        <dbReference type="ARBA" id="ARBA00048040"/>
    </source>
</evidence>
<keyword evidence="5" id="KW-0053">Apoptosis</keyword>
<keyword evidence="10 21" id="KW-1133">Transmembrane helix</keyword>
<keyword evidence="14" id="KW-0342">GTP-binding</keyword>
<dbReference type="FunFam" id="3.40.50.300:FF:000171">
    <property type="entry name" value="Dynamin-like 120 kDa protein, mitochondrial"/>
    <property type="match status" value="1"/>
</dbReference>
<dbReference type="SUPFAM" id="SSF52540">
    <property type="entry name" value="P-loop containing nucleoside triphosphate hydrolases"/>
    <property type="match status" value="1"/>
</dbReference>
<dbReference type="Gene3D" id="3.40.50.300">
    <property type="entry name" value="P-loop containing nucleotide triphosphate hydrolases"/>
    <property type="match status" value="1"/>
</dbReference>
<evidence type="ECO:0000256" key="1">
    <source>
        <dbReference type="ARBA" id="ARBA00004434"/>
    </source>
</evidence>
<dbReference type="GO" id="GO:0008289">
    <property type="term" value="F:lipid binding"/>
    <property type="evidence" value="ECO:0007669"/>
    <property type="project" value="UniProtKB-KW"/>
</dbReference>
<feature type="compositionally biased region" description="Basic and acidic residues" evidence="20">
    <location>
        <begin position="451"/>
        <end position="465"/>
    </location>
</feature>
<evidence type="ECO:0000256" key="2">
    <source>
        <dbReference type="ARBA" id="ARBA00004569"/>
    </source>
</evidence>
<dbReference type="GO" id="GO:0048312">
    <property type="term" value="P:intracellular distribution of mitochondria"/>
    <property type="evidence" value="ECO:0007669"/>
    <property type="project" value="TreeGrafter"/>
</dbReference>
<comment type="catalytic activity">
    <reaction evidence="18">
        <text>GTP + H2O = GDP + phosphate + H(+)</text>
        <dbReference type="Rhea" id="RHEA:19669"/>
        <dbReference type="ChEBI" id="CHEBI:15377"/>
        <dbReference type="ChEBI" id="CHEBI:15378"/>
        <dbReference type="ChEBI" id="CHEBI:37565"/>
        <dbReference type="ChEBI" id="CHEBI:43474"/>
        <dbReference type="ChEBI" id="CHEBI:58189"/>
        <dbReference type="EC" id="3.6.5.5"/>
    </reaction>
</comment>
<dbReference type="GO" id="GO:0003924">
    <property type="term" value="F:GTPase activity"/>
    <property type="evidence" value="ECO:0007669"/>
    <property type="project" value="InterPro"/>
</dbReference>
<evidence type="ECO:0000313" key="23">
    <source>
        <dbReference type="EMBL" id="CAE1159189.1"/>
    </source>
</evidence>
<dbReference type="SMART" id="SM00053">
    <property type="entry name" value="DYNc"/>
    <property type="match status" value="1"/>
</dbReference>
<dbReference type="CDD" id="cd08771">
    <property type="entry name" value="DLP_1"/>
    <property type="match status" value="1"/>
</dbReference>
<gene>
    <name evidence="23" type="ORF">SPHA_5862</name>
</gene>
<evidence type="ECO:0000256" key="10">
    <source>
        <dbReference type="ARBA" id="ARBA00022989"/>
    </source>
</evidence>
<dbReference type="PANTHER" id="PTHR11566:SF67">
    <property type="entry name" value="DYNAMIN-LIKE 120 KDA PROTEIN, MITOCHONDRIAL"/>
    <property type="match status" value="1"/>
</dbReference>
<dbReference type="PANTHER" id="PTHR11566">
    <property type="entry name" value="DYNAMIN"/>
    <property type="match status" value="1"/>
</dbReference>
<dbReference type="EMBL" id="CAHIKZ030000192">
    <property type="protein sequence ID" value="CAE1159189.1"/>
    <property type="molecule type" value="Genomic_DNA"/>
</dbReference>
<evidence type="ECO:0000256" key="3">
    <source>
        <dbReference type="ARBA" id="ARBA00011980"/>
    </source>
</evidence>
<dbReference type="InterPro" id="IPR030381">
    <property type="entry name" value="G_DYNAMIN_dom"/>
</dbReference>
<dbReference type="GO" id="GO:0008017">
    <property type="term" value="F:microtubule binding"/>
    <property type="evidence" value="ECO:0007669"/>
    <property type="project" value="TreeGrafter"/>
</dbReference>
<feature type="region of interest" description="Disordered" evidence="20">
    <location>
        <begin position="507"/>
        <end position="526"/>
    </location>
</feature>
<feature type="coiled-coil region" evidence="19">
    <location>
        <begin position="1223"/>
        <end position="1279"/>
    </location>
</feature>
<keyword evidence="7" id="KW-0999">Mitochondrion inner membrane</keyword>
<keyword evidence="24" id="KW-1185">Reference proteome</keyword>
<dbReference type="Pfam" id="PF19434">
    <property type="entry name" value="OPA1_C"/>
    <property type="match status" value="1"/>
</dbReference>
<feature type="transmembrane region" description="Helical" evidence="21">
    <location>
        <begin position="212"/>
        <end position="235"/>
    </location>
</feature>
<dbReference type="GO" id="GO:0005758">
    <property type="term" value="C:mitochondrial intermembrane space"/>
    <property type="evidence" value="ECO:0007669"/>
    <property type="project" value="UniProtKB-SubCell"/>
</dbReference>
<evidence type="ECO:0000256" key="16">
    <source>
        <dbReference type="ARBA" id="ARBA00023157"/>
    </source>
</evidence>
<keyword evidence="11 19" id="KW-0175">Coiled coil</keyword>
<feature type="transmembrane region" description="Helical" evidence="21">
    <location>
        <begin position="242"/>
        <end position="262"/>
    </location>
</feature>
<sequence length="1280" mass="145632">MLRLLWGHFGPLCESCAHKAANHLYNKQRLTAVPRILMQTAHSKHTEAMKHCLFATSKNTGHRLFSRSLHSKLLSRQIGKPFLRAPKPMGLPHSRQIGFLDFFSFCLSLSPLLRFFSFCLFSPCLSFFLSLSLPLLCFFFYLSLSLFFFFSLSLSLPCPFLFFCLSLSLSLSFLFSLSLSPCSVSFSFVSLSLSLSPAPFLSFFSLSLPCSVSFFFCLSLSPFCSVSFFCLFCLSLSPPARFFSFCLSLSLSLPCSVSFLFVSLSLSPAPFLFFFSLSLSPLLRFFSFCLSLSLSPAPFFEWIDEKRLEDLPSSELVFDLMDQSNPDMGEMPDPGSLSVEIANLKDYIGIGDKSFKQYLGIEDKSLKEIFGIQDKPLLGTEDQTATITIENPSPKESVDIPPVIQAENINEISENKELLELSAAAASDSHGITGTESGTEASIGLADTGEQSDRGMACEEAEKPSENAPPNDYFGYAHSAGPALTMLGISSLSTANFFTSPFLGKSTSKSELNSDGDGKSSAAAYPQRYEDRRKIEQLQTELMQVQIKYQREIDRLEKDVRELRKQLMLKDQKNGRKRTMKKSLIDMYSDVLDELADYDSSYKTQDNLPRVVVVGDQSSGKTSVLEMVAQARIFPRGSGEMMTRSPVKVTLSEGPYHIAQFKDSTREFNLTKESDLVALRSEVEVRMKASVGQGQTVSTECICLSVKGPGLQRMVLVDLPGVISTETFDVASGTRDSIKKLISSYMENPNSIILCIQDGSLDAERSNVTDLVSQMDPNGKRTIFVLTKVDIAESSLYNPLRIKQILEGKLFPMKALGYFAVVTGKGNTNDSIQSIKDYEEMFFRHSRLFKDGVLKPSQMTTHNLSMAVSDIFWKMVKETVEQQADAFKATRFNLETEWKNTYPRLRELDRDELFEKGRGEILDEIINLSQLTPKQWEDAYYNQLWKTTATYFFENIYLPAAQCENSGTFNTTVDIKLKQWADSLLPKKCVKVGWNTLHEEFGKLMDREDSLKEHDNIFDQLKLAVKDACMKRHEWDSKAEESLRMFQINILDDTSCTEKAQWDAAIKFMEDCIKEKLKTNQEILNEMLGPSTTEQWIYWKHQTEEHRQRQATKNELEKLLSTEGHKNSLAVDELTTVRRNLQTQNVDVDYDFIRETWYQVFRTHFFKKALATAQQCKKGFYYYQKGFQDSELQCHDVVLFWRFQRMLQTTANALRQQVMNNEARRLERIVKNILEDMSEDKAQLKTLVTGKRVDLAEELKRVRQIQEKLEEFIQALNKEK</sequence>
<evidence type="ECO:0000256" key="9">
    <source>
        <dbReference type="ARBA" id="ARBA00022946"/>
    </source>
</evidence>
<keyword evidence="12" id="KW-0446">Lipid-binding</keyword>
<feature type="transmembrane region" description="Helical" evidence="21">
    <location>
        <begin position="97"/>
        <end position="121"/>
    </location>
</feature>
<evidence type="ECO:0000256" key="13">
    <source>
        <dbReference type="ARBA" id="ARBA00023128"/>
    </source>
</evidence>
<dbReference type="InterPro" id="IPR001401">
    <property type="entry name" value="Dynamin_GTPase"/>
</dbReference>
<feature type="coiled-coil region" evidence="19">
    <location>
        <begin position="535"/>
        <end position="573"/>
    </location>
</feature>
<evidence type="ECO:0000256" key="6">
    <source>
        <dbReference type="ARBA" id="ARBA00022741"/>
    </source>
</evidence>
<dbReference type="GO" id="GO:0016559">
    <property type="term" value="P:peroxisome fission"/>
    <property type="evidence" value="ECO:0007669"/>
    <property type="project" value="TreeGrafter"/>
</dbReference>
<dbReference type="GO" id="GO:0005874">
    <property type="term" value="C:microtubule"/>
    <property type="evidence" value="ECO:0007669"/>
    <property type="project" value="TreeGrafter"/>
</dbReference>
<dbReference type="AlphaFoldDB" id="A0A812AUC1"/>
<evidence type="ECO:0000313" key="24">
    <source>
        <dbReference type="Proteomes" id="UP000597762"/>
    </source>
</evidence>
<dbReference type="Pfam" id="PF00350">
    <property type="entry name" value="Dynamin_N"/>
    <property type="match status" value="1"/>
</dbReference>
<dbReference type="GO" id="GO:0008053">
    <property type="term" value="P:mitochondrial fusion"/>
    <property type="evidence" value="ECO:0007669"/>
    <property type="project" value="TreeGrafter"/>
</dbReference>
<dbReference type="OrthoDB" id="415706at2759"/>
<dbReference type="InterPro" id="IPR022812">
    <property type="entry name" value="Dynamin"/>
</dbReference>
<evidence type="ECO:0000256" key="12">
    <source>
        <dbReference type="ARBA" id="ARBA00023121"/>
    </source>
</evidence>
<dbReference type="GO" id="GO:0006897">
    <property type="term" value="P:endocytosis"/>
    <property type="evidence" value="ECO:0007669"/>
    <property type="project" value="TreeGrafter"/>
</dbReference>
<dbReference type="InterPro" id="IPR045817">
    <property type="entry name" value="OPA1_C"/>
</dbReference>
<evidence type="ECO:0000256" key="14">
    <source>
        <dbReference type="ARBA" id="ARBA00023134"/>
    </source>
</evidence>
<keyword evidence="9" id="KW-0809">Transit peptide</keyword>
<keyword evidence="16" id="KW-1015">Disulfide bond</keyword>
<evidence type="ECO:0000256" key="7">
    <source>
        <dbReference type="ARBA" id="ARBA00022792"/>
    </source>
</evidence>
<dbReference type="GO" id="GO:0005743">
    <property type="term" value="C:mitochondrial inner membrane"/>
    <property type="evidence" value="ECO:0007669"/>
    <property type="project" value="UniProtKB-SubCell"/>
</dbReference>
<evidence type="ECO:0000256" key="8">
    <source>
        <dbReference type="ARBA" id="ARBA00022801"/>
    </source>
</evidence>
<keyword evidence="4 21" id="KW-0812">Transmembrane</keyword>
<evidence type="ECO:0000256" key="21">
    <source>
        <dbReference type="SAM" id="Phobius"/>
    </source>
</evidence>
<evidence type="ECO:0000256" key="11">
    <source>
        <dbReference type="ARBA" id="ARBA00023054"/>
    </source>
</evidence>
<dbReference type="InterPro" id="IPR027417">
    <property type="entry name" value="P-loop_NTPase"/>
</dbReference>
<feature type="transmembrane region" description="Helical" evidence="21">
    <location>
        <begin position="160"/>
        <end position="179"/>
    </location>
</feature>
<feature type="domain" description="Dynamin-type G" evidence="22">
    <location>
        <begin position="605"/>
        <end position="881"/>
    </location>
</feature>
<evidence type="ECO:0000256" key="15">
    <source>
        <dbReference type="ARBA" id="ARBA00023136"/>
    </source>
</evidence>
<keyword evidence="13" id="KW-0496">Mitochondrion</keyword>
<accession>A0A812AUC1</accession>
<dbReference type="InterPro" id="IPR045063">
    <property type="entry name" value="Dynamin_N"/>
</dbReference>
<keyword evidence="8 23" id="KW-0378">Hydrolase</keyword>
<dbReference type="EC" id="3.6.5.5" evidence="3"/>
<keyword evidence="15 21" id="KW-0472">Membrane</keyword>
<evidence type="ECO:0000256" key="19">
    <source>
        <dbReference type="SAM" id="Coils"/>
    </source>
</evidence>
<feature type="transmembrane region" description="Helical" evidence="21">
    <location>
        <begin position="186"/>
        <end position="206"/>
    </location>
</feature>
<evidence type="ECO:0000256" key="20">
    <source>
        <dbReference type="SAM" id="MobiDB-lite"/>
    </source>
</evidence>
<feature type="region of interest" description="Disordered" evidence="20">
    <location>
        <begin position="448"/>
        <end position="470"/>
    </location>
</feature>
<dbReference type="GO" id="GO:0006915">
    <property type="term" value="P:apoptotic process"/>
    <property type="evidence" value="ECO:0007669"/>
    <property type="project" value="UniProtKB-KW"/>
</dbReference>
<evidence type="ECO:0000259" key="22">
    <source>
        <dbReference type="PROSITE" id="PS51718"/>
    </source>
</evidence>
<comment type="subcellular location">
    <subcellularLocation>
        <location evidence="1">Mitochondrion inner membrane</location>
        <topology evidence="1">Single-pass membrane protein</topology>
    </subcellularLocation>
    <subcellularLocation>
        <location evidence="2">Mitochondrion intermembrane space</location>
    </subcellularLocation>
</comment>
<proteinExistence type="predicted"/>
<protein>
    <recommendedName>
        <fullName evidence="17">Dynamin-like GTPase OPA1, mitochondrial</fullName>
        <ecNumber evidence="3">3.6.5.5</ecNumber>
    </recommendedName>
</protein>
<dbReference type="Proteomes" id="UP000597762">
    <property type="component" value="Unassembled WGS sequence"/>
</dbReference>
<keyword evidence="6" id="KW-0547">Nucleotide-binding</keyword>
<organism evidence="23 24">
    <name type="scientific">Acanthosepion pharaonis</name>
    <name type="common">Pharaoh cuttlefish</name>
    <name type="synonym">Sepia pharaonis</name>
    <dbReference type="NCBI Taxonomy" id="158019"/>
    <lineage>
        <taxon>Eukaryota</taxon>
        <taxon>Metazoa</taxon>
        <taxon>Spiralia</taxon>
        <taxon>Lophotrochozoa</taxon>
        <taxon>Mollusca</taxon>
        <taxon>Cephalopoda</taxon>
        <taxon>Coleoidea</taxon>
        <taxon>Decapodiformes</taxon>
        <taxon>Sepiida</taxon>
        <taxon>Sepiina</taxon>
        <taxon>Sepiidae</taxon>
        <taxon>Acanthosepion</taxon>
    </lineage>
</organism>
<dbReference type="PROSITE" id="PS51718">
    <property type="entry name" value="G_DYNAMIN_2"/>
    <property type="match status" value="1"/>
</dbReference>
<reference evidence="23" key="1">
    <citation type="submission" date="2021-01" db="EMBL/GenBank/DDBJ databases">
        <authorList>
            <person name="Li R."/>
            <person name="Bekaert M."/>
        </authorList>
    </citation>
    <scope>NUCLEOTIDE SEQUENCE</scope>
    <source>
        <strain evidence="23">Farmed</strain>
    </source>
</reference>
<dbReference type="GO" id="GO:0005525">
    <property type="term" value="F:GTP binding"/>
    <property type="evidence" value="ECO:0007669"/>
    <property type="project" value="UniProtKB-KW"/>
</dbReference>
<dbReference type="GO" id="GO:0000266">
    <property type="term" value="P:mitochondrial fission"/>
    <property type="evidence" value="ECO:0007669"/>
    <property type="project" value="TreeGrafter"/>
</dbReference>
<evidence type="ECO:0000256" key="17">
    <source>
        <dbReference type="ARBA" id="ARBA00044791"/>
    </source>
</evidence>
<feature type="transmembrane region" description="Helical" evidence="21">
    <location>
        <begin position="133"/>
        <end position="154"/>
    </location>
</feature>
<evidence type="ECO:0000256" key="5">
    <source>
        <dbReference type="ARBA" id="ARBA00022703"/>
    </source>
</evidence>
<evidence type="ECO:0000256" key="4">
    <source>
        <dbReference type="ARBA" id="ARBA00022692"/>
    </source>
</evidence>
<comment type="caution">
    <text evidence="23">The sequence shown here is derived from an EMBL/GenBank/DDBJ whole genome shotgun (WGS) entry which is preliminary data.</text>
</comment>
<name>A0A812AUC1_ACAPH</name>
<dbReference type="PRINTS" id="PR00195">
    <property type="entry name" value="DYNAMIN"/>
</dbReference>